<dbReference type="PROSITE" id="PS00216">
    <property type="entry name" value="SUGAR_TRANSPORT_1"/>
    <property type="match status" value="1"/>
</dbReference>
<dbReference type="InterPro" id="IPR005829">
    <property type="entry name" value="Sugar_transporter_CS"/>
</dbReference>
<gene>
    <name evidence="10" type="ORF">D1164_09555</name>
</gene>
<evidence type="ECO:0000313" key="10">
    <source>
        <dbReference type="EMBL" id="RIH65366.1"/>
    </source>
</evidence>
<dbReference type="OrthoDB" id="9807274at2"/>
<keyword evidence="11" id="KW-1185">Reference proteome</keyword>
<keyword evidence="4" id="KW-1003">Cell membrane</keyword>
<feature type="transmembrane region" description="Helical" evidence="8">
    <location>
        <begin position="234"/>
        <end position="255"/>
    </location>
</feature>
<feature type="transmembrane region" description="Helical" evidence="8">
    <location>
        <begin position="96"/>
        <end position="117"/>
    </location>
</feature>
<comment type="subcellular location">
    <subcellularLocation>
        <location evidence="2">Cell membrane</location>
        <topology evidence="2">Multi-pass membrane protein</topology>
    </subcellularLocation>
</comment>
<feature type="transmembrane region" description="Helical" evidence="8">
    <location>
        <begin position="160"/>
        <end position="177"/>
    </location>
</feature>
<feature type="transmembrane region" description="Helical" evidence="8">
    <location>
        <begin position="70"/>
        <end position="90"/>
    </location>
</feature>
<dbReference type="InterPro" id="IPR001958">
    <property type="entry name" value="Tet-R_TetA/multi-R_MdtG-like"/>
</dbReference>
<keyword evidence="6 8" id="KW-1133">Transmembrane helix</keyword>
<protein>
    <submittedName>
        <fullName evidence="10">MFS transporter</fullName>
    </submittedName>
</protein>
<comment type="similarity">
    <text evidence="3">Belongs to the major facilitator superfamily. TCR/Tet family.</text>
</comment>
<feature type="transmembrane region" description="Helical" evidence="8">
    <location>
        <begin position="359"/>
        <end position="379"/>
    </location>
</feature>
<dbReference type="PANTHER" id="PTHR43124:SF3">
    <property type="entry name" value="CHLORAMPHENICOL EFFLUX PUMP RV0191"/>
    <property type="match status" value="1"/>
</dbReference>
<dbReference type="InterPro" id="IPR011701">
    <property type="entry name" value="MFS"/>
</dbReference>
<dbReference type="InterPro" id="IPR020846">
    <property type="entry name" value="MFS_dom"/>
</dbReference>
<dbReference type="GO" id="GO:0022857">
    <property type="term" value="F:transmembrane transporter activity"/>
    <property type="evidence" value="ECO:0007669"/>
    <property type="project" value="InterPro"/>
</dbReference>
<dbReference type="SUPFAM" id="SSF103473">
    <property type="entry name" value="MFS general substrate transporter"/>
    <property type="match status" value="1"/>
</dbReference>
<evidence type="ECO:0000259" key="9">
    <source>
        <dbReference type="PROSITE" id="PS50850"/>
    </source>
</evidence>
<accession>A0A399D1N3</accession>
<organism evidence="10 11">
    <name type="scientific">Mariniphaga sediminis</name>
    <dbReference type="NCBI Taxonomy" id="1628158"/>
    <lineage>
        <taxon>Bacteria</taxon>
        <taxon>Pseudomonadati</taxon>
        <taxon>Bacteroidota</taxon>
        <taxon>Bacteroidia</taxon>
        <taxon>Marinilabiliales</taxon>
        <taxon>Prolixibacteraceae</taxon>
        <taxon>Mariniphaga</taxon>
    </lineage>
</organism>
<reference evidence="10 11" key="1">
    <citation type="journal article" date="2015" name="Int. J. Syst. Evol. Microbiol.">
        <title>Mariniphaga sediminis sp. nov., isolated from coastal sediment.</title>
        <authorList>
            <person name="Wang F.Q."/>
            <person name="Shen Q.Y."/>
            <person name="Chen G.J."/>
            <person name="Du Z.J."/>
        </authorList>
    </citation>
    <scope>NUCLEOTIDE SEQUENCE [LARGE SCALE GENOMIC DNA]</scope>
    <source>
        <strain evidence="10 11">SY21</strain>
    </source>
</reference>
<dbReference type="PANTHER" id="PTHR43124">
    <property type="entry name" value="PURINE EFFLUX PUMP PBUE"/>
    <property type="match status" value="1"/>
</dbReference>
<comment type="function">
    <text evidence="1">Resistance to tetracycline by an active tetracycline efflux. This is an energy-dependent process that decreases the accumulation of the antibiotic in whole cells. This protein functions as a metal-tetracycline/H(+) antiporter.</text>
</comment>
<evidence type="ECO:0000256" key="2">
    <source>
        <dbReference type="ARBA" id="ARBA00004651"/>
    </source>
</evidence>
<keyword evidence="5 8" id="KW-0812">Transmembrane</keyword>
<dbReference type="AlphaFoldDB" id="A0A399D1N3"/>
<feature type="transmembrane region" description="Helical" evidence="8">
    <location>
        <begin position="129"/>
        <end position="154"/>
    </location>
</feature>
<dbReference type="EMBL" id="QWET01000006">
    <property type="protein sequence ID" value="RIH65366.1"/>
    <property type="molecule type" value="Genomic_DNA"/>
</dbReference>
<dbReference type="GO" id="GO:0005886">
    <property type="term" value="C:plasma membrane"/>
    <property type="evidence" value="ECO:0007669"/>
    <property type="project" value="UniProtKB-SubCell"/>
</dbReference>
<dbReference type="PROSITE" id="PS50850">
    <property type="entry name" value="MFS"/>
    <property type="match status" value="1"/>
</dbReference>
<feature type="domain" description="Major facilitator superfamily (MFS) profile" evidence="9">
    <location>
        <begin position="5"/>
        <end position="381"/>
    </location>
</feature>
<evidence type="ECO:0000256" key="6">
    <source>
        <dbReference type="ARBA" id="ARBA00022989"/>
    </source>
</evidence>
<evidence type="ECO:0000256" key="3">
    <source>
        <dbReference type="ARBA" id="ARBA00007520"/>
    </source>
</evidence>
<feature type="transmembrane region" description="Helical" evidence="8">
    <location>
        <begin position="44"/>
        <end position="63"/>
    </location>
</feature>
<evidence type="ECO:0000256" key="5">
    <source>
        <dbReference type="ARBA" id="ARBA00022692"/>
    </source>
</evidence>
<dbReference type="InterPro" id="IPR036259">
    <property type="entry name" value="MFS_trans_sf"/>
</dbReference>
<evidence type="ECO:0000256" key="7">
    <source>
        <dbReference type="ARBA" id="ARBA00023136"/>
    </source>
</evidence>
<evidence type="ECO:0000313" key="11">
    <source>
        <dbReference type="Proteomes" id="UP000266441"/>
    </source>
</evidence>
<dbReference type="CDD" id="cd17474">
    <property type="entry name" value="MFS_YfmO_like"/>
    <property type="match status" value="1"/>
</dbReference>
<dbReference type="Gene3D" id="1.20.1250.20">
    <property type="entry name" value="MFS general substrate transporter like domains"/>
    <property type="match status" value="1"/>
</dbReference>
<feature type="transmembrane region" description="Helical" evidence="8">
    <location>
        <begin position="335"/>
        <end position="353"/>
    </location>
</feature>
<dbReference type="InterPro" id="IPR050189">
    <property type="entry name" value="MFS_Efflux_Transporters"/>
</dbReference>
<dbReference type="Proteomes" id="UP000266441">
    <property type="component" value="Unassembled WGS sequence"/>
</dbReference>
<dbReference type="Pfam" id="PF07690">
    <property type="entry name" value="MFS_1"/>
    <property type="match status" value="1"/>
</dbReference>
<comment type="caution">
    <text evidence="10">The sequence shown here is derived from an EMBL/GenBank/DDBJ whole genome shotgun (WGS) entry which is preliminary data.</text>
</comment>
<dbReference type="PRINTS" id="PR01035">
    <property type="entry name" value="TCRTETA"/>
</dbReference>
<feature type="transmembrane region" description="Helical" evidence="8">
    <location>
        <begin position="276"/>
        <end position="293"/>
    </location>
</feature>
<keyword evidence="7 8" id="KW-0472">Membrane</keyword>
<dbReference type="RefSeq" id="WP_119349747.1">
    <property type="nucleotide sequence ID" value="NZ_QWET01000006.1"/>
</dbReference>
<evidence type="ECO:0000256" key="8">
    <source>
        <dbReference type="SAM" id="Phobius"/>
    </source>
</evidence>
<evidence type="ECO:0000256" key="4">
    <source>
        <dbReference type="ARBA" id="ARBA00022475"/>
    </source>
</evidence>
<proteinExistence type="inferred from homology"/>
<sequence length="381" mass="41917">MEKRNLTIIFLITLMAVMGVASITPAFPSIIRHFNISPPQVTKLIIVFTFPGIFLAPVVGILADHWGRKTILLPSLLLFGLAGTGCFFTKDWEILLILRFFQGIGAASLGSLNVTLIGDLFSGEKRTEVMGFNASILSVGTAAYPFIGGALAMAGWQYPFLLPFLAIPTALLAIFYLKNPEPGKPQKLKDYLRRTWKNINKKTVWGLFIINVLLFVVLYGAYLSYFPQLMEERFGATALQIGLFMSGFSLVTAITSSQLKRINSRVTPKAQLNISFMLYLVSMLILSVTSEWWHLIIPLITFGLAHGMLIPGIQTLLVGFAPLSERAGFMSINSMVLRLGQTFGPLFIGLFYTLGGTEIAFAGGAIVSLVMLVVSRFMVKI</sequence>
<feature type="transmembrane region" description="Helical" evidence="8">
    <location>
        <begin position="203"/>
        <end position="222"/>
    </location>
</feature>
<name>A0A399D1N3_9BACT</name>
<feature type="transmembrane region" description="Helical" evidence="8">
    <location>
        <begin position="299"/>
        <end position="323"/>
    </location>
</feature>
<evidence type="ECO:0000256" key="1">
    <source>
        <dbReference type="ARBA" id="ARBA00003279"/>
    </source>
</evidence>